<keyword evidence="1" id="KW-0092">Biotin</keyword>
<evidence type="ECO:0000256" key="1">
    <source>
        <dbReference type="ARBA" id="ARBA00023267"/>
    </source>
</evidence>
<dbReference type="GeneID" id="78454996"/>
<dbReference type="InterPro" id="IPR050709">
    <property type="entry name" value="Biotin_Carboxyl_Carrier/Decarb"/>
</dbReference>
<feature type="domain" description="Lipoyl-binding" evidence="2">
    <location>
        <begin position="80"/>
        <end position="135"/>
    </location>
</feature>
<evidence type="ECO:0000313" key="3">
    <source>
        <dbReference type="EMBL" id="SQJ00046.1"/>
    </source>
</evidence>
<evidence type="ECO:0000313" key="4">
    <source>
        <dbReference type="Proteomes" id="UP000249008"/>
    </source>
</evidence>
<dbReference type="Pfam" id="PF00364">
    <property type="entry name" value="Biotin_lipoyl"/>
    <property type="match status" value="1"/>
</dbReference>
<dbReference type="Proteomes" id="UP000249008">
    <property type="component" value="Chromosome 1"/>
</dbReference>
<proteinExistence type="predicted"/>
<dbReference type="EMBL" id="LS483487">
    <property type="protein sequence ID" value="SQJ00046.1"/>
    <property type="molecule type" value="Genomic_DNA"/>
</dbReference>
<evidence type="ECO:0000259" key="2">
    <source>
        <dbReference type="Pfam" id="PF00364"/>
    </source>
</evidence>
<dbReference type="InterPro" id="IPR000089">
    <property type="entry name" value="Biotin_lipoyl"/>
</dbReference>
<sequence length="137" mass="15426">MRGDIKAVEELMKVLHEQKLTEISYEDSNFKVTIKGPLTASVKKETVKETKVIENKEAVNYKEVLSDHIGRYFYMKKNGEPVIEVGQKIKAGQEIGYISTVGVNTTIASNYSGTIEEIYIENGNPVDYGRPLLKIKI</sequence>
<dbReference type="PANTHER" id="PTHR45266">
    <property type="entry name" value="OXALOACETATE DECARBOXYLASE ALPHA CHAIN"/>
    <property type="match status" value="1"/>
</dbReference>
<organism evidence="3 4">
    <name type="scientific">Fusobacterium ulcerans</name>
    <dbReference type="NCBI Taxonomy" id="861"/>
    <lineage>
        <taxon>Bacteria</taxon>
        <taxon>Fusobacteriati</taxon>
        <taxon>Fusobacteriota</taxon>
        <taxon>Fusobacteriia</taxon>
        <taxon>Fusobacteriales</taxon>
        <taxon>Fusobacteriaceae</taxon>
        <taxon>Fusobacterium</taxon>
    </lineage>
</organism>
<protein>
    <submittedName>
        <fullName evidence="3">Biotin carboxyl carrier protein of acetyl-CoA carboxylase</fullName>
    </submittedName>
</protein>
<reference evidence="3 4" key="1">
    <citation type="submission" date="2018-06" db="EMBL/GenBank/DDBJ databases">
        <authorList>
            <consortium name="Pathogen Informatics"/>
            <person name="Doyle S."/>
        </authorList>
    </citation>
    <scope>NUCLEOTIDE SEQUENCE [LARGE SCALE GENOMIC DNA]</scope>
    <source>
        <strain evidence="3 4">NCTC12112</strain>
    </source>
</reference>
<dbReference type="Gene3D" id="2.40.50.100">
    <property type="match status" value="1"/>
</dbReference>
<dbReference type="PANTHER" id="PTHR45266:SF3">
    <property type="entry name" value="OXALOACETATE DECARBOXYLASE ALPHA CHAIN"/>
    <property type="match status" value="1"/>
</dbReference>
<dbReference type="InterPro" id="IPR011053">
    <property type="entry name" value="Single_hybrid_motif"/>
</dbReference>
<name>A0AAX1TSL7_9FUSO</name>
<gene>
    <name evidence="3" type="primary">accB_1</name>
    <name evidence="3" type="ORF">NCTC12112_00401</name>
</gene>
<dbReference type="KEGG" id="ful:C4N20_09250"/>
<dbReference type="AlphaFoldDB" id="A0AAX1TSL7"/>
<accession>A0AAX1TSL7</accession>
<dbReference type="SUPFAM" id="SSF51230">
    <property type="entry name" value="Single hybrid motif"/>
    <property type="match status" value="1"/>
</dbReference>
<dbReference type="RefSeq" id="WP_005979324.1">
    <property type="nucleotide sequence ID" value="NZ_BAABXY010000001.1"/>
</dbReference>